<sequence length="220" mass="23769">MEVKMKRVTQKHGLDISSLISSSGSFKEDYKADFKSVLKETENKKNLTASSSSKFSGLISSSGAVFSSEISSSVAQMPSANQNCDKDEVNQIAYSDWEKELPDIANEYGIKPSLLKAIVLAESNGNPNAVSPDGAIGLGQLMPSTARSLGVENPFDPIENLRGTARYFSNLLKTFKNVDLALAAYNAGPGSVERFNGIPPYSETINYIRRVKSLMVSVSV</sequence>
<dbReference type="PANTHER" id="PTHR37423">
    <property type="entry name" value="SOLUBLE LYTIC MUREIN TRANSGLYCOSYLASE-RELATED"/>
    <property type="match status" value="1"/>
</dbReference>
<dbReference type="PANTHER" id="PTHR37423:SF2">
    <property type="entry name" value="MEMBRANE-BOUND LYTIC MUREIN TRANSGLYCOSYLASE C"/>
    <property type="match status" value="1"/>
</dbReference>
<gene>
    <name evidence="3" type="ORF">ENL70_06050</name>
</gene>
<evidence type="ECO:0000259" key="2">
    <source>
        <dbReference type="Pfam" id="PF01464"/>
    </source>
</evidence>
<dbReference type="InterPro" id="IPR023346">
    <property type="entry name" value="Lysozyme-like_dom_sf"/>
</dbReference>
<dbReference type="Gene3D" id="1.10.530.10">
    <property type="match status" value="1"/>
</dbReference>
<name>A0A7C5PEU0_9BACT</name>
<comment type="similarity">
    <text evidence="1">Belongs to the transglycosylase Slt family.</text>
</comment>
<dbReference type="Pfam" id="PF01464">
    <property type="entry name" value="SLT"/>
    <property type="match status" value="1"/>
</dbReference>
<dbReference type="InterPro" id="IPR008258">
    <property type="entry name" value="Transglycosylase_SLT_dom_1"/>
</dbReference>
<evidence type="ECO:0000256" key="1">
    <source>
        <dbReference type="ARBA" id="ARBA00007734"/>
    </source>
</evidence>
<feature type="domain" description="Transglycosylase SLT" evidence="2">
    <location>
        <begin position="105"/>
        <end position="197"/>
    </location>
</feature>
<accession>A0A7C5PEU0</accession>
<dbReference type="EMBL" id="DRUY01000205">
    <property type="protein sequence ID" value="HHI66090.1"/>
    <property type="molecule type" value="Genomic_DNA"/>
</dbReference>
<dbReference type="CDD" id="cd00254">
    <property type="entry name" value="LT-like"/>
    <property type="match status" value="1"/>
</dbReference>
<dbReference type="SUPFAM" id="SSF53955">
    <property type="entry name" value="Lysozyme-like"/>
    <property type="match status" value="1"/>
</dbReference>
<proteinExistence type="inferred from homology"/>
<organism evidence="3">
    <name type="scientific">Thermodesulfobium narugense</name>
    <dbReference type="NCBI Taxonomy" id="184064"/>
    <lineage>
        <taxon>Bacteria</taxon>
        <taxon>Pseudomonadati</taxon>
        <taxon>Thermodesulfobiota</taxon>
        <taxon>Thermodesulfobiia</taxon>
        <taxon>Thermodesulfobiales</taxon>
        <taxon>Thermodesulfobiaceae</taxon>
        <taxon>Thermodesulfobium</taxon>
    </lineage>
</organism>
<dbReference type="AlphaFoldDB" id="A0A7C5PEU0"/>
<reference evidence="3" key="1">
    <citation type="journal article" date="2020" name="mSystems">
        <title>Genome- and Community-Level Interaction Insights into Carbon Utilization and Element Cycling Functions of Hydrothermarchaeota in Hydrothermal Sediment.</title>
        <authorList>
            <person name="Zhou Z."/>
            <person name="Liu Y."/>
            <person name="Xu W."/>
            <person name="Pan J."/>
            <person name="Luo Z.H."/>
            <person name="Li M."/>
        </authorList>
    </citation>
    <scope>NUCLEOTIDE SEQUENCE [LARGE SCALE GENOMIC DNA]</scope>
    <source>
        <strain evidence="3">SpSt-1019</strain>
    </source>
</reference>
<comment type="caution">
    <text evidence="3">The sequence shown here is derived from an EMBL/GenBank/DDBJ whole genome shotgun (WGS) entry which is preliminary data.</text>
</comment>
<protein>
    <submittedName>
        <fullName evidence="3">Lytic transglycosylase domain-containing protein</fullName>
    </submittedName>
</protein>
<evidence type="ECO:0000313" key="3">
    <source>
        <dbReference type="EMBL" id="HHI66090.1"/>
    </source>
</evidence>